<dbReference type="HOGENOM" id="CLU_020273_1_2_7"/>
<comment type="function">
    <text evidence="3 14 15">Catalyzes the conversion of D-ribulose 5-phosphate to formate and 3,4-dihydroxy-2-butanone 4-phosphate.</text>
</comment>
<evidence type="ECO:0000256" key="10">
    <source>
        <dbReference type="ARBA" id="ARBA00022723"/>
    </source>
</evidence>
<dbReference type="PANTHER" id="PTHR21327">
    <property type="entry name" value="GTP CYCLOHYDROLASE II-RELATED"/>
    <property type="match status" value="1"/>
</dbReference>
<dbReference type="HAMAP" id="MF_00180">
    <property type="entry name" value="RibB"/>
    <property type="match status" value="1"/>
</dbReference>
<dbReference type="PIRSF" id="PIRSF001259">
    <property type="entry name" value="RibA"/>
    <property type="match status" value="1"/>
</dbReference>
<keyword evidence="9 14" id="KW-0686">Riboflavin biosynthesis</keyword>
<evidence type="ECO:0000256" key="9">
    <source>
        <dbReference type="ARBA" id="ARBA00022619"/>
    </source>
</evidence>
<gene>
    <name evidence="17" type="primary">ribAB</name>
    <name evidence="14" type="synonym">ribB</name>
    <name evidence="17" type="ORF">CIG1485E_0905</name>
</gene>
<dbReference type="Pfam" id="PF00926">
    <property type="entry name" value="DHBP_synthase"/>
    <property type="match status" value="1"/>
</dbReference>
<dbReference type="EC" id="4.1.99.12" evidence="7 14"/>
<feature type="binding site" evidence="14">
    <location>
        <begin position="27"/>
        <end position="28"/>
    </location>
    <ligand>
        <name>D-ribulose 5-phosphate</name>
        <dbReference type="ChEBI" id="CHEBI:58121"/>
    </ligand>
</feature>
<evidence type="ECO:0000313" key="18">
    <source>
        <dbReference type="Proteomes" id="UP000028486"/>
    </source>
</evidence>
<sequence>MAFEKVLQAIEDIKNGKMVVMVDDEDRENEGDIVYAACFSDIEKVNFMISHAKGVLCTPVTRELASKFELAPMVSSNTSCHETAFTVSIDAKAAATGVSAYERDMTIKMLVDYNTTADDFVRPGHIFPLIAKNGGVLERTGHTEGSIDLCKLAGVAPVSVICEVVNDDGTMARRDDLEKFCEKFGLNMVSVSDIIEYRLHHEKLINVSEPKQGSVAGFLATKYSIKDHLSNTHTAFVFGQINKKTNVKFHKIRTDIELLSSPKYPEFISHLETLKKEGGILVFLDGEDCNSNIFKNYGVGAQIIKYFGAKDIEILSSSEYKEFVAIKGFGLNILGYKS</sequence>
<evidence type="ECO:0000256" key="11">
    <source>
        <dbReference type="ARBA" id="ARBA00022842"/>
    </source>
</evidence>
<dbReference type="SUPFAM" id="SSF142695">
    <property type="entry name" value="RibA-like"/>
    <property type="match status" value="1"/>
</dbReference>
<evidence type="ECO:0000256" key="15">
    <source>
        <dbReference type="RuleBase" id="RU003843"/>
    </source>
</evidence>
<comment type="pathway">
    <text evidence="4 14 15">Cofactor biosynthesis; riboflavin biosynthesis; 2-hydroxy-3-oxobutyl phosphate from D-ribulose 5-phosphate: step 1/1.</text>
</comment>
<dbReference type="GO" id="GO:0005829">
    <property type="term" value="C:cytosol"/>
    <property type="evidence" value="ECO:0007669"/>
    <property type="project" value="TreeGrafter"/>
</dbReference>
<accession>A0A076FAM9</accession>
<dbReference type="eggNOG" id="COG0108">
    <property type="taxonomic scope" value="Bacteria"/>
</dbReference>
<organism evidence="17 18">
    <name type="scientific">Campylobacter iguaniorum</name>
    <dbReference type="NCBI Taxonomy" id="1244531"/>
    <lineage>
        <taxon>Bacteria</taxon>
        <taxon>Pseudomonadati</taxon>
        <taxon>Campylobacterota</taxon>
        <taxon>Epsilonproteobacteria</taxon>
        <taxon>Campylobacterales</taxon>
        <taxon>Campylobacteraceae</taxon>
        <taxon>Campylobacter</taxon>
    </lineage>
</organism>
<dbReference type="InterPro" id="IPR036144">
    <property type="entry name" value="RibA-like_sf"/>
</dbReference>
<evidence type="ECO:0000256" key="3">
    <source>
        <dbReference type="ARBA" id="ARBA00002284"/>
    </source>
</evidence>
<comment type="similarity">
    <text evidence="5">In the N-terminal section; belongs to the DHBP synthase family.</text>
</comment>
<dbReference type="GO" id="GO:0000287">
    <property type="term" value="F:magnesium ion binding"/>
    <property type="evidence" value="ECO:0007669"/>
    <property type="project" value="UniProtKB-UniRule"/>
</dbReference>
<keyword evidence="11 14" id="KW-0460">Magnesium</keyword>
<keyword evidence="18" id="KW-1185">Reference proteome</keyword>
<evidence type="ECO:0000256" key="5">
    <source>
        <dbReference type="ARBA" id="ARBA00005520"/>
    </source>
</evidence>
<keyword evidence="17" id="KW-0378">Hydrolase</keyword>
<protein>
    <recommendedName>
        <fullName evidence="8 14">3,4-dihydroxy-2-butanone 4-phosphate synthase</fullName>
        <shortName evidence="14 15">DHBP synthase</shortName>
        <ecNumber evidence="7 14">4.1.99.12</ecNumber>
    </recommendedName>
</protein>
<dbReference type="EMBL" id="CP009043">
    <property type="protein sequence ID" value="AII14743.1"/>
    <property type="molecule type" value="Genomic_DNA"/>
</dbReference>
<feature type="binding site" evidence="14">
    <location>
        <position position="32"/>
    </location>
    <ligand>
        <name>D-ribulose 5-phosphate</name>
        <dbReference type="ChEBI" id="CHEBI:58121"/>
    </ligand>
</feature>
<dbReference type="InterPro" id="IPR032677">
    <property type="entry name" value="GTP_cyclohydro_II"/>
</dbReference>
<dbReference type="GO" id="GO:0008686">
    <property type="term" value="F:3,4-dihydroxy-2-butanone-4-phosphate synthase activity"/>
    <property type="evidence" value="ECO:0007669"/>
    <property type="project" value="UniProtKB-UniRule"/>
</dbReference>
<dbReference type="RefSeq" id="WP_038454201.1">
    <property type="nucleotide sequence ID" value="NZ_CP009043.1"/>
</dbReference>
<dbReference type="UniPathway" id="UPA00275">
    <property type="reaction ID" value="UER00399"/>
</dbReference>
<evidence type="ECO:0000256" key="14">
    <source>
        <dbReference type="HAMAP-Rule" id="MF_00180"/>
    </source>
</evidence>
<evidence type="ECO:0000313" key="17">
    <source>
        <dbReference type="EMBL" id="AII14743.1"/>
    </source>
</evidence>
<dbReference type="InterPro" id="IPR000422">
    <property type="entry name" value="DHBP_synthase_RibB"/>
</dbReference>
<dbReference type="Proteomes" id="UP000028486">
    <property type="component" value="Chromosome"/>
</dbReference>
<evidence type="ECO:0000256" key="1">
    <source>
        <dbReference type="ARBA" id="ARBA00000141"/>
    </source>
</evidence>
<dbReference type="PANTHER" id="PTHR21327:SF18">
    <property type="entry name" value="3,4-DIHYDROXY-2-BUTANONE 4-PHOSPHATE SYNTHASE"/>
    <property type="match status" value="1"/>
</dbReference>
<proteinExistence type="inferred from homology"/>
<dbReference type="SUPFAM" id="SSF55821">
    <property type="entry name" value="YrdC/RibB"/>
    <property type="match status" value="1"/>
</dbReference>
<reference evidence="18" key="1">
    <citation type="journal article" date="2014" name="Genome Announc.">
        <title>Complete Genome Sequence of Campylobacter iguaniorum Strain 1485ET, Isolated from a Bearded Dragon (Pogona vitticeps).</title>
        <authorList>
            <person name="Gilbert M.J."/>
            <person name="Miller W.G."/>
            <person name="Yee E."/>
            <person name="Kik M."/>
            <person name="Wagenaar J.A."/>
            <person name="Duim B."/>
        </authorList>
    </citation>
    <scope>NUCLEOTIDE SEQUENCE [LARGE SCALE GENOMIC DNA]</scope>
    <source>
        <strain evidence="18">1485E</strain>
    </source>
</reference>
<dbReference type="GO" id="GO:0009231">
    <property type="term" value="P:riboflavin biosynthetic process"/>
    <property type="evidence" value="ECO:0007669"/>
    <property type="project" value="UniProtKB-UniRule"/>
</dbReference>
<dbReference type="FunFam" id="3.90.870.10:FF:000001">
    <property type="entry name" value="Riboflavin biosynthesis protein RibBA"/>
    <property type="match status" value="1"/>
</dbReference>
<evidence type="ECO:0000256" key="8">
    <source>
        <dbReference type="ARBA" id="ARBA00018836"/>
    </source>
</evidence>
<comment type="cofactor">
    <cofactor evidence="2">
        <name>Mn(2+)</name>
        <dbReference type="ChEBI" id="CHEBI:29035"/>
    </cofactor>
</comment>
<feature type="binding site" evidence="14">
    <location>
        <begin position="139"/>
        <end position="143"/>
    </location>
    <ligand>
        <name>D-ribulose 5-phosphate</name>
        <dbReference type="ChEBI" id="CHEBI:58121"/>
    </ligand>
</feature>
<feature type="binding site" evidence="14">
    <location>
        <position position="142"/>
    </location>
    <ligand>
        <name>Mg(2+)</name>
        <dbReference type="ChEBI" id="CHEBI:18420"/>
        <label>2</label>
    </ligand>
</feature>
<comment type="similarity">
    <text evidence="6">In the C-terminal section; belongs to the GTP cyclohydrolase II family.</text>
</comment>
<dbReference type="OrthoDB" id="9793111at2"/>
<dbReference type="KEGG" id="caj:CIG1485E_0905"/>
<feature type="site" description="Essential for catalytic activity" evidence="14">
    <location>
        <position position="163"/>
    </location>
</feature>
<comment type="subunit">
    <text evidence="14 15">Homodimer.</text>
</comment>
<dbReference type="STRING" id="1244531.CIG2463D_0905"/>
<feature type="binding site" evidence="14">
    <location>
        <position position="28"/>
    </location>
    <ligand>
        <name>Mg(2+)</name>
        <dbReference type="ChEBI" id="CHEBI:18420"/>
        <label>2</label>
    </ligand>
</feature>
<dbReference type="Gene3D" id="3.90.870.10">
    <property type="entry name" value="DHBP synthase"/>
    <property type="match status" value="1"/>
</dbReference>
<dbReference type="NCBIfam" id="TIGR00506">
    <property type="entry name" value="ribB"/>
    <property type="match status" value="1"/>
</dbReference>
<evidence type="ECO:0000259" key="16">
    <source>
        <dbReference type="Pfam" id="PF00925"/>
    </source>
</evidence>
<keyword evidence="13 14" id="KW-0456">Lyase</keyword>
<feature type="binding site" evidence="14">
    <location>
        <position position="28"/>
    </location>
    <ligand>
        <name>Mg(2+)</name>
        <dbReference type="ChEBI" id="CHEBI:18420"/>
        <label>1</label>
    </ligand>
</feature>
<dbReference type="NCBIfam" id="NF006804">
    <property type="entry name" value="PRK09314.1"/>
    <property type="match status" value="1"/>
</dbReference>
<dbReference type="GO" id="GO:0030145">
    <property type="term" value="F:manganese ion binding"/>
    <property type="evidence" value="ECO:0007669"/>
    <property type="project" value="UniProtKB-UniRule"/>
</dbReference>
<comment type="cofactor">
    <cofactor evidence="14 15">
        <name>Mg(2+)</name>
        <dbReference type="ChEBI" id="CHEBI:18420"/>
    </cofactor>
    <cofactor evidence="14 15">
        <name>Mn(2+)</name>
        <dbReference type="ChEBI" id="CHEBI:29035"/>
    </cofactor>
    <text evidence="14 15">Binds 2 divalent metal cations per subunit. Magnesium or manganese.</text>
</comment>
<keyword evidence="12 14" id="KW-0464">Manganese</keyword>
<comment type="similarity">
    <text evidence="14 15">Belongs to the DHBP synthase family.</text>
</comment>
<name>A0A076FAM9_9BACT</name>
<feature type="site" description="Essential for catalytic activity" evidence="14">
    <location>
        <position position="125"/>
    </location>
</feature>
<dbReference type="GO" id="GO:0003935">
    <property type="term" value="F:GTP cyclohydrolase II activity"/>
    <property type="evidence" value="ECO:0007669"/>
    <property type="project" value="TreeGrafter"/>
</dbReference>
<evidence type="ECO:0000256" key="7">
    <source>
        <dbReference type="ARBA" id="ARBA00012153"/>
    </source>
</evidence>
<evidence type="ECO:0000256" key="13">
    <source>
        <dbReference type="ARBA" id="ARBA00023239"/>
    </source>
</evidence>
<evidence type="ECO:0000256" key="6">
    <source>
        <dbReference type="ARBA" id="ARBA00008976"/>
    </source>
</evidence>
<evidence type="ECO:0000256" key="2">
    <source>
        <dbReference type="ARBA" id="ARBA00001936"/>
    </source>
</evidence>
<dbReference type="Pfam" id="PF00925">
    <property type="entry name" value="GTP_cyclohydro2"/>
    <property type="match status" value="1"/>
</dbReference>
<dbReference type="AlphaFoldDB" id="A0A076FAM9"/>
<dbReference type="InterPro" id="IPR017945">
    <property type="entry name" value="DHBP_synth_RibB-like_a/b_dom"/>
</dbReference>
<keyword evidence="10 14" id="KW-0479">Metal-binding</keyword>
<comment type="catalytic activity">
    <reaction evidence="1 14 15">
        <text>D-ribulose 5-phosphate = (2S)-2-hydroxy-3-oxobutyl phosphate + formate + H(+)</text>
        <dbReference type="Rhea" id="RHEA:18457"/>
        <dbReference type="ChEBI" id="CHEBI:15378"/>
        <dbReference type="ChEBI" id="CHEBI:15740"/>
        <dbReference type="ChEBI" id="CHEBI:58121"/>
        <dbReference type="ChEBI" id="CHEBI:58830"/>
        <dbReference type="EC" id="4.1.99.12"/>
    </reaction>
</comment>
<evidence type="ECO:0000256" key="4">
    <source>
        <dbReference type="ARBA" id="ARBA00004904"/>
    </source>
</evidence>
<feature type="domain" description="GTP cyclohydrolase II" evidence="16">
    <location>
        <begin position="294"/>
        <end position="336"/>
    </location>
</feature>
<evidence type="ECO:0000256" key="12">
    <source>
        <dbReference type="ARBA" id="ARBA00023211"/>
    </source>
</evidence>